<comment type="catalytic activity">
    <reaction evidence="9 10">
        <text>a CDP-1,2-diacyl-sn-glycerol + sn-glycerol 3-phosphate = a 1,2-diacyl-sn-glycero-3-phospho-(1'-sn-glycero-3'-phosphate) + CMP + H(+)</text>
        <dbReference type="Rhea" id="RHEA:12593"/>
        <dbReference type="ChEBI" id="CHEBI:15378"/>
        <dbReference type="ChEBI" id="CHEBI:57597"/>
        <dbReference type="ChEBI" id="CHEBI:58332"/>
        <dbReference type="ChEBI" id="CHEBI:60110"/>
        <dbReference type="ChEBI" id="CHEBI:60377"/>
        <dbReference type="EC" id="2.7.8.5"/>
    </reaction>
</comment>
<evidence type="ECO:0000256" key="4">
    <source>
        <dbReference type="ARBA" id="ARBA00022679"/>
    </source>
</evidence>
<dbReference type="GO" id="GO:0032049">
    <property type="term" value="P:cardiolipin biosynthetic process"/>
    <property type="evidence" value="ECO:0007669"/>
    <property type="project" value="InterPro"/>
</dbReference>
<keyword evidence="8 10" id="KW-1208">Phospholipid metabolism</keyword>
<keyword evidence="7 10" id="KW-0594">Phospholipid biosynthesis</keyword>
<dbReference type="Gene3D" id="3.30.870.10">
    <property type="entry name" value="Endonuclease Chain A"/>
    <property type="match status" value="2"/>
</dbReference>
<protein>
    <recommendedName>
        <fullName evidence="10">CDP-diacylglycerol--glycerol-3-phosphate 3-phosphatidyltransferase</fullName>
        <ecNumber evidence="10">2.7.8.5</ecNumber>
    </recommendedName>
</protein>
<evidence type="ECO:0000256" key="1">
    <source>
        <dbReference type="ARBA" id="ARBA00005042"/>
    </source>
</evidence>
<keyword evidence="10" id="KW-0067">ATP-binding</keyword>
<dbReference type="FunCoup" id="S7XUN7">
    <property type="interactions" value="152"/>
</dbReference>
<dbReference type="HOGENOM" id="CLU_746023_0_0_1"/>
<dbReference type="PROSITE" id="PS50035">
    <property type="entry name" value="PLD"/>
    <property type="match status" value="1"/>
</dbReference>
<dbReference type="Proteomes" id="UP000014978">
    <property type="component" value="Unassembled WGS sequence"/>
</dbReference>
<feature type="domain" description="PLD phosphodiesterase" evidence="11">
    <location>
        <begin position="132"/>
        <end position="158"/>
    </location>
</feature>
<comment type="caution">
    <text evidence="12">The sequence shown here is derived from an EMBL/GenBank/DDBJ whole genome shotgun (WGS) entry which is preliminary data.</text>
</comment>
<evidence type="ECO:0000256" key="7">
    <source>
        <dbReference type="ARBA" id="ARBA00023209"/>
    </source>
</evidence>
<dbReference type="InterPro" id="IPR001736">
    <property type="entry name" value="PLipase_D/transphosphatidylase"/>
</dbReference>
<evidence type="ECO:0000256" key="5">
    <source>
        <dbReference type="ARBA" id="ARBA00022737"/>
    </source>
</evidence>
<keyword evidence="4 10" id="KW-0808">Transferase</keyword>
<evidence type="ECO:0000259" key="11">
    <source>
        <dbReference type="PROSITE" id="PS50035"/>
    </source>
</evidence>
<dbReference type="PANTHER" id="PTHR12586:SF1">
    <property type="entry name" value="CDP-DIACYLGLYCEROL--GLYCEROL-3-PHOSPHATE 3-PHOSPHATIDYLTRANSFERASE, MITOCHONDRIAL"/>
    <property type="match status" value="1"/>
</dbReference>
<evidence type="ECO:0000256" key="8">
    <source>
        <dbReference type="ARBA" id="ARBA00023264"/>
    </source>
</evidence>
<organism evidence="12 13">
    <name type="scientific">Spraguea lophii (strain 42_110)</name>
    <name type="common">Microsporidian parasite</name>
    <dbReference type="NCBI Taxonomy" id="1358809"/>
    <lineage>
        <taxon>Eukaryota</taxon>
        <taxon>Fungi</taxon>
        <taxon>Fungi incertae sedis</taxon>
        <taxon>Microsporidia</taxon>
        <taxon>Spragueidae</taxon>
        <taxon>Spraguea</taxon>
    </lineage>
</organism>
<dbReference type="VEuPathDB" id="MicrosporidiaDB:SLOPH_1443"/>
<reference evidence="13" key="1">
    <citation type="journal article" date="2013" name="PLoS Genet.">
        <title>The genome of Spraguea lophii and the basis of host-microsporidian interactions.</title>
        <authorList>
            <person name="Campbell S.E."/>
            <person name="Williams T.A."/>
            <person name="Yousuf A."/>
            <person name="Soanes D.M."/>
            <person name="Paszkiewicz K.H."/>
            <person name="Williams B.A.P."/>
        </authorList>
    </citation>
    <scope>NUCLEOTIDE SEQUENCE [LARGE SCALE GENOMIC DNA]</scope>
    <source>
        <strain evidence="13">42_110</strain>
    </source>
</reference>
<keyword evidence="5" id="KW-0677">Repeat</keyword>
<sequence length="417" mass="50409">MPEYEIDINNLQIINSCSEFYNEIIENLEKSESAYIITLYLGTKEYSKNIFKALKKRKERNLKTKIFVDKNRIDEENSKRYLYKYYNEKSHDGYTNKEKTIYELLEEYEIASMIQYVDLKNYYFLPKILRELFYVLHSKIYVFDNRVFLTGANLDDSYFVNRVDRYYKVESNELSAYLCFEYFKVNQTFYIREESKKNIKSNKKYGLTYKLSVYHSEIEMLKYLILENSFKEYYLSTAYINFPEEYIQLFKNINLKVIVPDSRNNTFFNENSTIERIIVDLYSIYLHDTIDILKNRNGSIFDYYIGNHKKSKAEKKSAVKFYKYYKKNNTFHYKGFWAFKKDCAATIIGSTNFNRRSYSRDKESNFLLFTKDKKMIKVLRAEVDKLFKNTKEIKNNTLDINHKISKRILAMFLKSFM</sequence>
<keyword evidence="6 10" id="KW-0443">Lipid metabolism</keyword>
<dbReference type="AlphaFoldDB" id="S7XUN7"/>
<dbReference type="InParanoid" id="S7XUN7"/>
<name>S7XUN7_SPRLO</name>
<comment type="similarity">
    <text evidence="2 10">Belongs to the CDP-alcohol phosphatidyltransferase class-II family.</text>
</comment>
<evidence type="ECO:0000256" key="2">
    <source>
        <dbReference type="ARBA" id="ARBA00010682"/>
    </source>
</evidence>
<dbReference type="SUPFAM" id="SSF56024">
    <property type="entry name" value="Phospholipase D/nuclease"/>
    <property type="match status" value="2"/>
</dbReference>
<evidence type="ECO:0000256" key="3">
    <source>
        <dbReference type="ARBA" id="ARBA00022516"/>
    </source>
</evidence>
<dbReference type="GO" id="GO:0005524">
    <property type="term" value="F:ATP binding"/>
    <property type="evidence" value="ECO:0007669"/>
    <property type="project" value="UniProtKB-KW"/>
</dbReference>
<comment type="subcellular location">
    <subcellularLocation>
        <location evidence="10">Mitochondrion</location>
    </subcellularLocation>
</comment>
<evidence type="ECO:0000256" key="9">
    <source>
        <dbReference type="ARBA" id="ARBA00048586"/>
    </source>
</evidence>
<dbReference type="OrthoDB" id="10250191at2759"/>
<comment type="function">
    <text evidence="10">Functions in the biosynthesis of the anionic phospholipids phosphatidylglycerol and cardiolipin.</text>
</comment>
<dbReference type="GO" id="GO:0008444">
    <property type="term" value="F:CDP-diacylglycerol-glycerol-3-phosphate 3-phosphatidyltransferase activity"/>
    <property type="evidence" value="ECO:0007669"/>
    <property type="project" value="UniProtKB-EC"/>
</dbReference>
<evidence type="ECO:0000313" key="12">
    <source>
        <dbReference type="EMBL" id="EPR79613.1"/>
    </source>
</evidence>
<evidence type="ECO:0000256" key="6">
    <source>
        <dbReference type="ARBA" id="ARBA00023098"/>
    </source>
</evidence>
<evidence type="ECO:0000256" key="10">
    <source>
        <dbReference type="RuleBase" id="RU365024"/>
    </source>
</evidence>
<keyword evidence="13" id="KW-1185">Reference proteome</keyword>
<keyword evidence="10" id="KW-0547">Nucleotide-binding</keyword>
<dbReference type="PANTHER" id="PTHR12586">
    <property type="entry name" value="CDP-DIACYLGLYCEROL--SERINE O-PHOSPHATIDYLTRANSFERASE"/>
    <property type="match status" value="1"/>
</dbReference>
<dbReference type="SMART" id="SM00155">
    <property type="entry name" value="PLDc"/>
    <property type="match status" value="2"/>
</dbReference>
<comment type="pathway">
    <text evidence="1 10">Phospholipid metabolism; phosphatidylglycerol biosynthesis; phosphatidylglycerol from CDP-diacylglycerol: step 1/2.</text>
</comment>
<proteinExistence type="inferred from homology"/>
<dbReference type="GO" id="GO:0005739">
    <property type="term" value="C:mitochondrion"/>
    <property type="evidence" value="ECO:0007669"/>
    <property type="project" value="UniProtKB-SubCell"/>
</dbReference>
<evidence type="ECO:0000313" key="13">
    <source>
        <dbReference type="Proteomes" id="UP000014978"/>
    </source>
</evidence>
<dbReference type="InterPro" id="IPR025202">
    <property type="entry name" value="PLD-like_dom"/>
</dbReference>
<gene>
    <name evidence="12" type="ORF">SLOPH_1443</name>
</gene>
<dbReference type="InterPro" id="IPR016270">
    <property type="entry name" value="PGS1"/>
</dbReference>
<dbReference type="Pfam" id="PF13091">
    <property type="entry name" value="PLDc_2"/>
    <property type="match status" value="1"/>
</dbReference>
<dbReference type="UniPathway" id="UPA00084">
    <property type="reaction ID" value="UER00503"/>
</dbReference>
<dbReference type="PIRSF" id="PIRSF000850">
    <property type="entry name" value="Phospholipase_D_PSS"/>
    <property type="match status" value="1"/>
</dbReference>
<dbReference type="EC" id="2.7.8.5" evidence="10"/>
<dbReference type="OMA" id="CLANINE"/>
<keyword evidence="3 10" id="KW-0444">Lipid biosynthesis</keyword>
<accession>S7XUN7</accession>
<keyword evidence="10" id="KW-0496">Mitochondrion</keyword>
<dbReference type="STRING" id="1358809.S7XUN7"/>
<dbReference type="EMBL" id="ATCN01000180">
    <property type="protein sequence ID" value="EPR79613.1"/>
    <property type="molecule type" value="Genomic_DNA"/>
</dbReference>